<dbReference type="InterPro" id="IPR012337">
    <property type="entry name" value="RNaseH-like_sf"/>
</dbReference>
<proteinExistence type="predicted"/>
<reference evidence="2" key="1">
    <citation type="submission" date="2022-07" db="EMBL/GenBank/DDBJ databases">
        <authorList>
            <person name="Macas J."/>
            <person name="Novak P."/>
            <person name="Neumann P."/>
        </authorList>
    </citation>
    <scope>NUCLEOTIDE SEQUENCE</scope>
</reference>
<gene>
    <name evidence="2" type="ORF">CEPIT_LOCUS22706</name>
</gene>
<dbReference type="SUPFAM" id="SSF53098">
    <property type="entry name" value="Ribonuclease H-like"/>
    <property type="match status" value="1"/>
</dbReference>
<dbReference type="AlphaFoldDB" id="A0AAV0E8J7"/>
<dbReference type="InterPro" id="IPR044730">
    <property type="entry name" value="RNase_H-like_dom_plant"/>
</dbReference>
<dbReference type="Pfam" id="PF13456">
    <property type="entry name" value="RVT_3"/>
    <property type="match status" value="1"/>
</dbReference>
<evidence type="ECO:0000259" key="1">
    <source>
        <dbReference type="Pfam" id="PF13456"/>
    </source>
</evidence>
<comment type="caution">
    <text evidence="2">The sequence shown here is derived from an EMBL/GenBank/DDBJ whole genome shotgun (WGS) entry which is preliminary data.</text>
</comment>
<dbReference type="PANTHER" id="PTHR47074:SF11">
    <property type="entry name" value="REVERSE TRANSCRIPTASE-LIKE PROTEIN"/>
    <property type="match status" value="1"/>
</dbReference>
<dbReference type="Proteomes" id="UP001152523">
    <property type="component" value="Unassembled WGS sequence"/>
</dbReference>
<accession>A0AAV0E8J7</accession>
<dbReference type="CDD" id="cd06222">
    <property type="entry name" value="RNase_H_like"/>
    <property type="match status" value="1"/>
</dbReference>
<feature type="non-terminal residue" evidence="2">
    <location>
        <position position="200"/>
    </location>
</feature>
<dbReference type="InterPro" id="IPR052929">
    <property type="entry name" value="RNase_H-like_EbsB-rel"/>
</dbReference>
<protein>
    <recommendedName>
        <fullName evidence="1">RNase H type-1 domain-containing protein</fullName>
    </recommendedName>
</protein>
<feature type="domain" description="RNase H type-1" evidence="1">
    <location>
        <begin position="66"/>
        <end position="186"/>
    </location>
</feature>
<dbReference type="GO" id="GO:0003676">
    <property type="term" value="F:nucleic acid binding"/>
    <property type="evidence" value="ECO:0007669"/>
    <property type="project" value="InterPro"/>
</dbReference>
<evidence type="ECO:0000313" key="2">
    <source>
        <dbReference type="EMBL" id="CAH9119485.1"/>
    </source>
</evidence>
<dbReference type="GO" id="GO:0004523">
    <property type="term" value="F:RNA-DNA hybrid ribonuclease activity"/>
    <property type="evidence" value="ECO:0007669"/>
    <property type="project" value="InterPro"/>
</dbReference>
<dbReference type="InterPro" id="IPR002156">
    <property type="entry name" value="RNaseH_domain"/>
</dbReference>
<sequence length="200" mass="22082">MLVWGIWKARNDMLWKNISSSPGQIVAAAFIFKDAWRRAQGLNKPGSRIQCLENWIKPTAGRFKVNTDAAIKKGTGVVGLGWVVRDWEGSFMAAGAICWTGDYFPHEAEALAMREAINWIKCEGWEELEAESDAAQLVTSIREGPDDSSFGLIVGDIIELSTSFTSISFAHVRRSANRVAHELARVACSLSGCHVWKNSP</sequence>
<dbReference type="Gene3D" id="3.30.420.10">
    <property type="entry name" value="Ribonuclease H-like superfamily/Ribonuclease H"/>
    <property type="match status" value="1"/>
</dbReference>
<organism evidence="2 3">
    <name type="scientific">Cuscuta epithymum</name>
    <dbReference type="NCBI Taxonomy" id="186058"/>
    <lineage>
        <taxon>Eukaryota</taxon>
        <taxon>Viridiplantae</taxon>
        <taxon>Streptophyta</taxon>
        <taxon>Embryophyta</taxon>
        <taxon>Tracheophyta</taxon>
        <taxon>Spermatophyta</taxon>
        <taxon>Magnoliopsida</taxon>
        <taxon>eudicotyledons</taxon>
        <taxon>Gunneridae</taxon>
        <taxon>Pentapetalae</taxon>
        <taxon>asterids</taxon>
        <taxon>lamiids</taxon>
        <taxon>Solanales</taxon>
        <taxon>Convolvulaceae</taxon>
        <taxon>Cuscuteae</taxon>
        <taxon>Cuscuta</taxon>
        <taxon>Cuscuta subgen. Cuscuta</taxon>
    </lineage>
</organism>
<dbReference type="PANTHER" id="PTHR47074">
    <property type="entry name" value="BNAC02G40300D PROTEIN"/>
    <property type="match status" value="1"/>
</dbReference>
<keyword evidence="3" id="KW-1185">Reference proteome</keyword>
<name>A0AAV0E8J7_9ASTE</name>
<dbReference type="EMBL" id="CAMAPF010000914">
    <property type="protein sequence ID" value="CAH9119485.1"/>
    <property type="molecule type" value="Genomic_DNA"/>
</dbReference>
<evidence type="ECO:0000313" key="3">
    <source>
        <dbReference type="Proteomes" id="UP001152523"/>
    </source>
</evidence>
<dbReference type="InterPro" id="IPR036397">
    <property type="entry name" value="RNaseH_sf"/>
</dbReference>